<dbReference type="SFLD" id="SFLDG01140">
    <property type="entry name" value="C2.B:_Phosphomannomutase_and_P"/>
    <property type="match status" value="1"/>
</dbReference>
<dbReference type="NCBIfam" id="TIGR01484">
    <property type="entry name" value="HAD-SF-IIB"/>
    <property type="match status" value="1"/>
</dbReference>
<dbReference type="EMBL" id="ABWN01000017">
    <property type="protein sequence ID" value="EFF69769.1"/>
    <property type="molecule type" value="Genomic_DNA"/>
</dbReference>
<dbReference type="InterPro" id="IPR036412">
    <property type="entry name" value="HAD-like_sf"/>
</dbReference>
<dbReference type="InterPro" id="IPR023214">
    <property type="entry name" value="HAD_sf"/>
</dbReference>
<gene>
    <name evidence="1" type="ORF">BUTYVIB_00283</name>
</gene>
<keyword evidence="2" id="KW-1185">Reference proteome</keyword>
<proteinExistence type="predicted"/>
<dbReference type="PROSITE" id="PS01229">
    <property type="entry name" value="COF_2"/>
    <property type="match status" value="1"/>
</dbReference>
<dbReference type="Pfam" id="PF08282">
    <property type="entry name" value="Hydrolase_3"/>
    <property type="match status" value="1"/>
</dbReference>
<dbReference type="NCBIfam" id="TIGR00099">
    <property type="entry name" value="Cof-subfamily"/>
    <property type="match status" value="1"/>
</dbReference>
<evidence type="ECO:0000313" key="1">
    <source>
        <dbReference type="EMBL" id="EFF69769.1"/>
    </source>
</evidence>
<reference evidence="1 2" key="1">
    <citation type="submission" date="2010-02" db="EMBL/GenBank/DDBJ databases">
        <authorList>
            <person name="Weinstock G."/>
            <person name="Sodergren E."/>
            <person name="Clifton S."/>
            <person name="Fulton L."/>
            <person name="Fulton B."/>
            <person name="Courtney L."/>
            <person name="Fronick C."/>
            <person name="Harrison M."/>
            <person name="Strong C."/>
            <person name="Farmer C."/>
            <person name="Delahaunty K."/>
            <person name="Markovic C."/>
            <person name="Hall O."/>
            <person name="Minx P."/>
            <person name="Tomlinson C."/>
            <person name="Mitreva M."/>
            <person name="Nelson J."/>
            <person name="Hou S."/>
            <person name="Wollam A."/>
            <person name="Pepin K.H."/>
            <person name="Johnson M."/>
            <person name="Bhonagiri V."/>
            <person name="Zhang X."/>
            <person name="Suruliraj S."/>
            <person name="Warren W."/>
            <person name="Chinwalla A."/>
            <person name="Mardis E.R."/>
            <person name="Wilson R.K."/>
        </authorList>
    </citation>
    <scope>NUCLEOTIDE SEQUENCE [LARGE SCALE GENOMIC DNA]</scope>
    <source>
        <strain evidence="1 2">DSM 2876</strain>
    </source>
</reference>
<dbReference type="SUPFAM" id="SSF56784">
    <property type="entry name" value="HAD-like"/>
    <property type="match status" value="1"/>
</dbReference>
<dbReference type="eggNOG" id="COG0561">
    <property type="taxonomic scope" value="Bacteria"/>
</dbReference>
<accession>D4RWF2</accession>
<dbReference type="SFLD" id="SFLDS00003">
    <property type="entry name" value="Haloacid_Dehalogenase"/>
    <property type="match status" value="1"/>
</dbReference>
<dbReference type="Proteomes" id="UP000006238">
    <property type="component" value="Unassembled WGS sequence"/>
</dbReference>
<sequence>MMSKYMKNKTLYVSDLDGTLLRSNQTTSEYTNEVINSLTEKGIVFSYATARSIYTSSKVTKGLDAKIPVITYNGAFIVDNCTHEVLHATYFDRNVYNLLWELFSEGVYPIVYSIVGGKERFSYYPSKSSKTILDFAASRNDERKRIVDSEEELVAGNIFYITCIETPEKIKPFYDKYKDIYHCVYQRDIYSDEQWLEIMPKDVTKASAVKKLKQITKSDYVVVFGDGINDLEMFGAADECYAMANAEPELKAVATNIIESNDNDGVAHWLAEKEI</sequence>
<dbReference type="InterPro" id="IPR000150">
    <property type="entry name" value="Cof"/>
</dbReference>
<dbReference type="STRING" id="45851.BHV86_07140"/>
<dbReference type="GO" id="GO:0016791">
    <property type="term" value="F:phosphatase activity"/>
    <property type="evidence" value="ECO:0007669"/>
    <property type="project" value="TreeGrafter"/>
</dbReference>
<dbReference type="GO" id="GO:0000287">
    <property type="term" value="F:magnesium ion binding"/>
    <property type="evidence" value="ECO:0007669"/>
    <property type="project" value="TreeGrafter"/>
</dbReference>
<keyword evidence="1" id="KW-0378">Hydrolase</keyword>
<evidence type="ECO:0000313" key="2">
    <source>
        <dbReference type="Proteomes" id="UP000006238"/>
    </source>
</evidence>
<dbReference type="HOGENOM" id="CLU_044146_1_4_9"/>
<name>D4RWF2_9FIRM</name>
<comment type="caution">
    <text evidence="1">The sequence shown here is derived from an EMBL/GenBank/DDBJ whole genome shotgun (WGS) entry which is preliminary data.</text>
</comment>
<dbReference type="Gene3D" id="3.40.50.1000">
    <property type="entry name" value="HAD superfamily/HAD-like"/>
    <property type="match status" value="1"/>
</dbReference>
<dbReference type="GO" id="GO:0005829">
    <property type="term" value="C:cytosol"/>
    <property type="evidence" value="ECO:0007669"/>
    <property type="project" value="TreeGrafter"/>
</dbReference>
<dbReference type="PANTHER" id="PTHR10000:SF8">
    <property type="entry name" value="HAD SUPERFAMILY HYDROLASE-LIKE, TYPE 3"/>
    <property type="match status" value="1"/>
</dbReference>
<dbReference type="Gene3D" id="3.30.1240.10">
    <property type="match status" value="1"/>
</dbReference>
<organism evidence="1 2">
    <name type="scientific">Eshraghiella crossota DSM 2876</name>
    <dbReference type="NCBI Taxonomy" id="511680"/>
    <lineage>
        <taxon>Bacteria</taxon>
        <taxon>Bacillati</taxon>
        <taxon>Bacillota</taxon>
        <taxon>Clostridia</taxon>
        <taxon>Lachnospirales</taxon>
        <taxon>Lachnospiraceae</taxon>
        <taxon>Eshraghiella</taxon>
    </lineage>
</organism>
<dbReference type="InterPro" id="IPR006379">
    <property type="entry name" value="HAD-SF_hydro_IIB"/>
</dbReference>
<dbReference type="PANTHER" id="PTHR10000">
    <property type="entry name" value="PHOSPHOSERINE PHOSPHATASE"/>
    <property type="match status" value="1"/>
</dbReference>
<protein>
    <submittedName>
        <fullName evidence="1">Cof-like hydrolase</fullName>
    </submittedName>
</protein>
<dbReference type="AlphaFoldDB" id="D4RWF2"/>